<evidence type="ECO:0000313" key="3">
    <source>
        <dbReference type="Proteomes" id="UP000291343"/>
    </source>
</evidence>
<dbReference type="EMBL" id="QKKF02024779">
    <property type="protein sequence ID" value="RZF37261.1"/>
    <property type="molecule type" value="Genomic_DNA"/>
</dbReference>
<feature type="non-terminal residue" evidence="2">
    <location>
        <position position="1"/>
    </location>
</feature>
<evidence type="ECO:0000256" key="1">
    <source>
        <dbReference type="SAM" id="MobiDB-lite"/>
    </source>
</evidence>
<proteinExistence type="predicted"/>
<protein>
    <submittedName>
        <fullName evidence="2">Uncharacterized protein</fullName>
    </submittedName>
</protein>
<name>A0A482WVU0_LAOST</name>
<dbReference type="AlphaFoldDB" id="A0A482WVU0"/>
<gene>
    <name evidence="2" type="ORF">LSTR_LSTR008233</name>
</gene>
<reference evidence="2 3" key="1">
    <citation type="journal article" date="2017" name="Gigascience">
        <title>Genome sequence of the small brown planthopper, Laodelphax striatellus.</title>
        <authorList>
            <person name="Zhu J."/>
            <person name="Jiang F."/>
            <person name="Wang X."/>
            <person name="Yang P."/>
            <person name="Bao Y."/>
            <person name="Zhao W."/>
            <person name="Wang W."/>
            <person name="Lu H."/>
            <person name="Wang Q."/>
            <person name="Cui N."/>
            <person name="Li J."/>
            <person name="Chen X."/>
            <person name="Luo L."/>
            <person name="Yu J."/>
            <person name="Kang L."/>
            <person name="Cui F."/>
        </authorList>
    </citation>
    <scope>NUCLEOTIDE SEQUENCE [LARGE SCALE GENOMIC DNA]</scope>
    <source>
        <strain evidence="2">Lst14</strain>
    </source>
</reference>
<dbReference type="InParanoid" id="A0A482WVU0"/>
<feature type="region of interest" description="Disordered" evidence="1">
    <location>
        <begin position="21"/>
        <end position="69"/>
    </location>
</feature>
<dbReference type="Proteomes" id="UP000291343">
    <property type="component" value="Unassembled WGS sequence"/>
</dbReference>
<accession>A0A482WVU0</accession>
<keyword evidence="3" id="KW-1185">Reference proteome</keyword>
<feature type="compositionally biased region" description="Basic and acidic residues" evidence="1">
    <location>
        <begin position="21"/>
        <end position="33"/>
    </location>
</feature>
<comment type="caution">
    <text evidence="2">The sequence shown here is derived from an EMBL/GenBank/DDBJ whole genome shotgun (WGS) entry which is preliminary data.</text>
</comment>
<organism evidence="2 3">
    <name type="scientific">Laodelphax striatellus</name>
    <name type="common">Small brown planthopper</name>
    <name type="synonym">Delphax striatella</name>
    <dbReference type="NCBI Taxonomy" id="195883"/>
    <lineage>
        <taxon>Eukaryota</taxon>
        <taxon>Metazoa</taxon>
        <taxon>Ecdysozoa</taxon>
        <taxon>Arthropoda</taxon>
        <taxon>Hexapoda</taxon>
        <taxon>Insecta</taxon>
        <taxon>Pterygota</taxon>
        <taxon>Neoptera</taxon>
        <taxon>Paraneoptera</taxon>
        <taxon>Hemiptera</taxon>
        <taxon>Auchenorrhyncha</taxon>
        <taxon>Fulgoroidea</taxon>
        <taxon>Delphacidae</taxon>
        <taxon>Criomorphinae</taxon>
        <taxon>Laodelphax</taxon>
    </lineage>
</organism>
<evidence type="ECO:0000313" key="2">
    <source>
        <dbReference type="EMBL" id="RZF37261.1"/>
    </source>
</evidence>
<sequence>GRHSRQDLDRSSREFITEFRTEMFNERGDDGKQESNSGDYDYDMYKSQVPSPTQDSYDAAPQLSISKLQ</sequence>